<dbReference type="PANTHER" id="PTHR33451:SF3">
    <property type="entry name" value="MALATE-2H(+)_NA(+)-LACTATE ANTIPORTER"/>
    <property type="match status" value="1"/>
</dbReference>
<proteinExistence type="inferred from homology"/>
<feature type="transmembrane region" description="Helical" evidence="9">
    <location>
        <begin position="37"/>
        <end position="56"/>
    </location>
</feature>
<evidence type="ECO:0000256" key="5">
    <source>
        <dbReference type="ARBA" id="ARBA00022692"/>
    </source>
</evidence>
<evidence type="ECO:0000256" key="6">
    <source>
        <dbReference type="ARBA" id="ARBA00022989"/>
    </source>
</evidence>
<sequence length="480" mass="51482">MNEKTLKKPSFGISVVIIAFLFVVIIAQLVLGYSPEIHLTLVFSIAFAVILLMATGTKWAQIEEGILHGCKIATVPMLILMFIGLLIPMLIACGTIPSLIYYGLKIISPSVFLVTACVVCSVSAICIGSSWTTAATFGVAFMGISVGLGIPAPITAGAVISGAVLGDKLSPMSDSTNLAAGVCEANLFDHVRAMVYTTVPAYVISLVLYAIIGSKYSASNMDMESVNEILGAIEANFDIDALHVIISLLPLVLIVVLAAKQVSALAIMVVGSLFAMLIAVITQGYNLYDLMVYMNNGFSMETGSDIVDSLVNRGGIQSMMWTLSLGYLGLSYGGILEKCLVMEAILDKMERLTRTPRGLVITHNITSVVVNFLSGSQYVAIIIPGRMYLPAYDKLNLQRRLASRTCEDSGTVTSQLVPWGLCGVFYLGALGVSAWDYAPYTFLCYLTPIIAILCTCFKMFLWEKTPEEAAAVAKENEANA</sequence>
<dbReference type="NCBIfam" id="TIGR00931">
    <property type="entry name" value="antiport_nhaC"/>
    <property type="match status" value="1"/>
</dbReference>
<comment type="subcellular location">
    <subcellularLocation>
        <location evidence="1">Cell membrane</location>
        <topology evidence="1">Multi-pass membrane protein</topology>
    </subcellularLocation>
</comment>
<evidence type="ECO:0000313" key="11">
    <source>
        <dbReference type="EMBL" id="NBH61329.1"/>
    </source>
</evidence>
<dbReference type="GO" id="GO:0015297">
    <property type="term" value="F:antiporter activity"/>
    <property type="evidence" value="ECO:0007669"/>
    <property type="project" value="UniProtKB-KW"/>
</dbReference>
<feature type="transmembrane region" description="Helical" evidence="9">
    <location>
        <begin position="199"/>
        <end position="218"/>
    </location>
</feature>
<dbReference type="AlphaFoldDB" id="A0A845QHF5"/>
<dbReference type="GO" id="GO:0005886">
    <property type="term" value="C:plasma membrane"/>
    <property type="evidence" value="ECO:0007669"/>
    <property type="project" value="UniProtKB-SubCell"/>
</dbReference>
<evidence type="ECO:0000256" key="3">
    <source>
        <dbReference type="ARBA" id="ARBA00022449"/>
    </source>
</evidence>
<dbReference type="Pfam" id="PF03553">
    <property type="entry name" value="Na_H_antiporter"/>
    <property type="match status" value="1"/>
</dbReference>
<evidence type="ECO:0000256" key="8">
    <source>
        <dbReference type="ARBA" id="ARBA00038435"/>
    </source>
</evidence>
<feature type="domain" description="Na+/H+ antiporter NhaC-like C-terminal" evidence="10">
    <location>
        <begin position="162"/>
        <end position="456"/>
    </location>
</feature>
<dbReference type="InterPro" id="IPR018461">
    <property type="entry name" value="Na/H_Antiport_NhaC-like_C"/>
</dbReference>
<keyword evidence="12" id="KW-1185">Reference proteome</keyword>
<evidence type="ECO:0000256" key="2">
    <source>
        <dbReference type="ARBA" id="ARBA00022448"/>
    </source>
</evidence>
<keyword evidence="4" id="KW-1003">Cell membrane</keyword>
<comment type="similarity">
    <text evidence="8">Belongs to the NhaC Na(+)/H(+) (TC 2.A.35) antiporter family.</text>
</comment>
<evidence type="ECO:0000256" key="1">
    <source>
        <dbReference type="ARBA" id="ARBA00004651"/>
    </source>
</evidence>
<keyword evidence="6 9" id="KW-1133">Transmembrane helix</keyword>
<dbReference type="Proteomes" id="UP000446866">
    <property type="component" value="Unassembled WGS sequence"/>
</dbReference>
<feature type="transmembrane region" description="Helical" evidence="9">
    <location>
        <begin position="106"/>
        <end position="127"/>
    </location>
</feature>
<dbReference type="EMBL" id="QXWK01000011">
    <property type="protein sequence ID" value="NBH61329.1"/>
    <property type="molecule type" value="Genomic_DNA"/>
</dbReference>
<comment type="caution">
    <text evidence="11">The sequence shown here is derived from an EMBL/GenBank/DDBJ whole genome shotgun (WGS) entry which is preliminary data.</text>
</comment>
<name>A0A845QHF5_9FIRM</name>
<feature type="transmembrane region" description="Helical" evidence="9">
    <location>
        <begin position="442"/>
        <end position="462"/>
    </location>
</feature>
<feature type="transmembrane region" description="Helical" evidence="9">
    <location>
        <begin position="358"/>
        <end position="383"/>
    </location>
</feature>
<reference evidence="11 12" key="1">
    <citation type="submission" date="2018-08" db="EMBL/GenBank/DDBJ databases">
        <title>Murine metabolic-syndrome-specific gut microbial biobank.</title>
        <authorList>
            <person name="Liu C."/>
        </authorList>
    </citation>
    <scope>NUCLEOTIDE SEQUENCE [LARGE SCALE GENOMIC DNA]</scope>
    <source>
        <strain evidence="11 12">28</strain>
    </source>
</reference>
<keyword evidence="7 9" id="KW-0472">Membrane</keyword>
<evidence type="ECO:0000259" key="10">
    <source>
        <dbReference type="Pfam" id="PF03553"/>
    </source>
</evidence>
<evidence type="ECO:0000256" key="7">
    <source>
        <dbReference type="ARBA" id="ARBA00023136"/>
    </source>
</evidence>
<dbReference type="RefSeq" id="WP_160201615.1">
    <property type="nucleotide sequence ID" value="NZ_QXWK01000011.1"/>
</dbReference>
<feature type="transmembrane region" description="Helical" evidence="9">
    <location>
        <begin position="12"/>
        <end position="31"/>
    </location>
</feature>
<gene>
    <name evidence="11" type="primary">nhaC</name>
    <name evidence="11" type="ORF">D0435_06655</name>
</gene>
<evidence type="ECO:0000256" key="4">
    <source>
        <dbReference type="ARBA" id="ARBA00022475"/>
    </source>
</evidence>
<keyword evidence="3" id="KW-0050">Antiport</keyword>
<keyword evidence="2" id="KW-0813">Transport</keyword>
<organism evidence="11 12">
    <name type="scientific">Anaerotruncus colihominis</name>
    <dbReference type="NCBI Taxonomy" id="169435"/>
    <lineage>
        <taxon>Bacteria</taxon>
        <taxon>Bacillati</taxon>
        <taxon>Bacillota</taxon>
        <taxon>Clostridia</taxon>
        <taxon>Eubacteriales</taxon>
        <taxon>Oscillospiraceae</taxon>
        <taxon>Anaerotruncus</taxon>
    </lineage>
</organism>
<keyword evidence="5 9" id="KW-0812">Transmembrane</keyword>
<dbReference type="InterPro" id="IPR052180">
    <property type="entry name" value="NhaC_Na-H+_Antiporter"/>
</dbReference>
<feature type="transmembrane region" description="Helical" evidence="9">
    <location>
        <begin position="416"/>
        <end position="435"/>
    </location>
</feature>
<protein>
    <submittedName>
        <fullName evidence="11">Na+/H+ antiporter NhaC</fullName>
    </submittedName>
</protein>
<evidence type="ECO:0000256" key="9">
    <source>
        <dbReference type="SAM" id="Phobius"/>
    </source>
</evidence>
<dbReference type="PANTHER" id="PTHR33451">
    <property type="entry name" value="MALATE-2H(+)/NA(+)-LACTATE ANTIPORTER"/>
    <property type="match status" value="1"/>
</dbReference>
<feature type="transmembrane region" description="Helical" evidence="9">
    <location>
        <begin position="239"/>
        <end position="259"/>
    </location>
</feature>
<evidence type="ECO:0000313" key="12">
    <source>
        <dbReference type="Proteomes" id="UP000446866"/>
    </source>
</evidence>
<feature type="transmembrane region" description="Helical" evidence="9">
    <location>
        <begin position="265"/>
        <end position="288"/>
    </location>
</feature>
<feature type="transmembrane region" description="Helical" evidence="9">
    <location>
        <begin position="139"/>
        <end position="165"/>
    </location>
</feature>
<accession>A0A845QHF5</accession>
<feature type="transmembrane region" description="Helical" evidence="9">
    <location>
        <begin position="77"/>
        <end position="100"/>
    </location>
</feature>
<dbReference type="InterPro" id="IPR004770">
    <property type="entry name" value="Na/H_antiport_NhaC"/>
</dbReference>